<feature type="region of interest" description="Disordered" evidence="1">
    <location>
        <begin position="1"/>
        <end position="45"/>
    </location>
</feature>
<protein>
    <submittedName>
        <fullName evidence="2">Uncharacterized protein</fullName>
    </submittedName>
</protein>
<sequence>MHATPYGMTLPADHDTDVLRARADRLGHPPDDRDGPGYAEGTGTRARFAVRRRQTVPQGADLPGPRAAVDPHHRELVRFSPWEHDAPGAEGDLVRVPRPSAPGRDRLPRGRQW</sequence>
<organism evidence="2 3">
    <name type="scientific">Streptomyces misionensis</name>
    <dbReference type="NCBI Taxonomy" id="67331"/>
    <lineage>
        <taxon>Bacteria</taxon>
        <taxon>Bacillati</taxon>
        <taxon>Actinomycetota</taxon>
        <taxon>Actinomycetes</taxon>
        <taxon>Kitasatosporales</taxon>
        <taxon>Streptomycetaceae</taxon>
        <taxon>Streptomyces</taxon>
    </lineage>
</organism>
<proteinExistence type="predicted"/>
<name>A0A1H4Q7R6_9ACTN</name>
<feature type="region of interest" description="Disordered" evidence="1">
    <location>
        <begin position="82"/>
        <end position="113"/>
    </location>
</feature>
<evidence type="ECO:0000256" key="1">
    <source>
        <dbReference type="SAM" id="MobiDB-lite"/>
    </source>
</evidence>
<feature type="compositionally biased region" description="Basic and acidic residues" evidence="1">
    <location>
        <begin position="82"/>
        <end position="95"/>
    </location>
</feature>
<evidence type="ECO:0000313" key="2">
    <source>
        <dbReference type="EMBL" id="SEC15641.1"/>
    </source>
</evidence>
<accession>A0A1H4Q7R6</accession>
<dbReference type="GeneID" id="95510548"/>
<dbReference type="RefSeq" id="WP_079172276.1">
    <property type="nucleotide sequence ID" value="NZ_FNTD01000004.1"/>
</dbReference>
<feature type="compositionally biased region" description="Basic and acidic residues" evidence="1">
    <location>
        <begin position="103"/>
        <end position="113"/>
    </location>
</feature>
<evidence type="ECO:0000313" key="3">
    <source>
        <dbReference type="Proteomes" id="UP000182375"/>
    </source>
</evidence>
<dbReference type="AlphaFoldDB" id="A0A1H4Q7R6"/>
<dbReference type="STRING" id="67331.SAMN04490357_1325"/>
<reference evidence="2 3" key="1">
    <citation type="submission" date="2016-10" db="EMBL/GenBank/DDBJ databases">
        <authorList>
            <person name="de Groot N.N."/>
        </authorList>
    </citation>
    <scope>NUCLEOTIDE SEQUENCE [LARGE SCALE GENOMIC DNA]</scope>
    <source>
        <strain evidence="2 3">DSM 40306</strain>
    </source>
</reference>
<gene>
    <name evidence="2" type="ORF">SAMN04490357_1325</name>
</gene>
<dbReference type="EMBL" id="FNTD01000004">
    <property type="protein sequence ID" value="SEC15641.1"/>
    <property type="molecule type" value="Genomic_DNA"/>
</dbReference>
<dbReference type="Proteomes" id="UP000182375">
    <property type="component" value="Unassembled WGS sequence"/>
</dbReference>
<feature type="compositionally biased region" description="Basic and acidic residues" evidence="1">
    <location>
        <begin position="12"/>
        <end position="35"/>
    </location>
</feature>